<evidence type="ECO:0000256" key="6">
    <source>
        <dbReference type="ARBA" id="ARBA00023136"/>
    </source>
</evidence>
<evidence type="ECO:0000256" key="4">
    <source>
        <dbReference type="ARBA" id="ARBA00022692"/>
    </source>
</evidence>
<accession>A0A1G6UJY3</accession>
<evidence type="ECO:0000313" key="8">
    <source>
        <dbReference type="EMBL" id="SDD41672.1"/>
    </source>
</evidence>
<feature type="transmembrane region" description="Helical" evidence="7">
    <location>
        <begin position="97"/>
        <end position="121"/>
    </location>
</feature>
<feature type="transmembrane region" description="Helical" evidence="7">
    <location>
        <begin position="32"/>
        <end position="53"/>
    </location>
</feature>
<keyword evidence="4 7" id="KW-0812">Transmembrane</keyword>
<evidence type="ECO:0000256" key="7">
    <source>
        <dbReference type="RuleBase" id="RU363032"/>
    </source>
</evidence>
<dbReference type="AlphaFoldDB" id="A0A1G6UJY3"/>
<gene>
    <name evidence="8" type="ORF">SAMN05421630_108103</name>
</gene>
<dbReference type="SUPFAM" id="SSF161098">
    <property type="entry name" value="MetI-like"/>
    <property type="match status" value="1"/>
</dbReference>
<evidence type="ECO:0000256" key="3">
    <source>
        <dbReference type="ARBA" id="ARBA00022475"/>
    </source>
</evidence>
<dbReference type="PANTHER" id="PTHR43386:SF1">
    <property type="entry name" value="D,D-DIPEPTIDE TRANSPORT SYSTEM PERMEASE PROTEIN DDPC-RELATED"/>
    <property type="match status" value="1"/>
</dbReference>
<comment type="subcellular location">
    <subcellularLocation>
        <location evidence="1 7">Cell membrane</location>
        <topology evidence="1 7">Multi-pass membrane protein</topology>
    </subcellularLocation>
</comment>
<name>A0A1G6UJY3_9PSEU</name>
<keyword evidence="6 7" id="KW-0472">Membrane</keyword>
<evidence type="ECO:0000256" key="5">
    <source>
        <dbReference type="ARBA" id="ARBA00022989"/>
    </source>
</evidence>
<dbReference type="InterPro" id="IPR050366">
    <property type="entry name" value="BP-dependent_transpt_permease"/>
</dbReference>
<dbReference type="GO" id="GO:0005886">
    <property type="term" value="C:plasma membrane"/>
    <property type="evidence" value="ECO:0007669"/>
    <property type="project" value="UniProtKB-SubCell"/>
</dbReference>
<dbReference type="STRING" id="530584.SAMN05421630_108103"/>
<dbReference type="InterPro" id="IPR035906">
    <property type="entry name" value="MetI-like_sf"/>
</dbReference>
<dbReference type="RefSeq" id="WP_091807695.1">
    <property type="nucleotide sequence ID" value="NZ_CP016353.1"/>
</dbReference>
<comment type="similarity">
    <text evidence="7">Belongs to the binding-protein-dependent transport system permease family.</text>
</comment>
<dbReference type="InterPro" id="IPR000515">
    <property type="entry name" value="MetI-like"/>
</dbReference>
<dbReference type="CDD" id="cd06261">
    <property type="entry name" value="TM_PBP2"/>
    <property type="match status" value="1"/>
</dbReference>
<keyword evidence="3" id="KW-1003">Cell membrane</keyword>
<evidence type="ECO:0000256" key="1">
    <source>
        <dbReference type="ARBA" id="ARBA00004651"/>
    </source>
</evidence>
<keyword evidence="2 7" id="KW-0813">Transport</keyword>
<dbReference type="Pfam" id="PF00528">
    <property type="entry name" value="BPD_transp_1"/>
    <property type="match status" value="1"/>
</dbReference>
<evidence type="ECO:0000313" key="9">
    <source>
        <dbReference type="Proteomes" id="UP000199494"/>
    </source>
</evidence>
<dbReference type="Gene3D" id="1.10.3720.10">
    <property type="entry name" value="MetI-like"/>
    <property type="match status" value="1"/>
</dbReference>
<dbReference type="PANTHER" id="PTHR43386">
    <property type="entry name" value="OLIGOPEPTIDE TRANSPORT SYSTEM PERMEASE PROTEIN APPC"/>
    <property type="match status" value="1"/>
</dbReference>
<evidence type="ECO:0000256" key="2">
    <source>
        <dbReference type="ARBA" id="ARBA00022448"/>
    </source>
</evidence>
<organism evidence="8 9">
    <name type="scientific">Prauserella marina</name>
    <dbReference type="NCBI Taxonomy" id="530584"/>
    <lineage>
        <taxon>Bacteria</taxon>
        <taxon>Bacillati</taxon>
        <taxon>Actinomycetota</taxon>
        <taxon>Actinomycetes</taxon>
        <taxon>Pseudonocardiales</taxon>
        <taxon>Pseudonocardiaceae</taxon>
        <taxon>Prauserella</taxon>
    </lineage>
</organism>
<keyword evidence="9" id="KW-1185">Reference proteome</keyword>
<feature type="transmembrane region" description="Helical" evidence="7">
    <location>
        <begin position="141"/>
        <end position="167"/>
    </location>
</feature>
<sequence length="293" mass="30740">MTADSLATGTGARYEGRFSIGRLGRWIAGDVLGRWVISIMLISTFVLVVLPLVTTKSPTATDSNAVLAGPSLNHWFGTDQLGRDVAVRILYGARLSLLVAVVSAVAALVCGAALGAVSVVGPKWLGETIMRLTDVGLAFPGVLLAIVLAAAIGPSLTTTVIVLAIIYTPSMTRVVRAALFAEYGEDYVTAARLIGTKRVRLVGYHIGSNAAGPILVYFTVVMADAIVAEAALSFIGAGIKPPAPSWGNIIHDGQGVIDTGAWWVTVMPGLFIVATVLTINRFSEAIGRRLRSR</sequence>
<reference evidence="8 9" key="1">
    <citation type="submission" date="2016-10" db="EMBL/GenBank/DDBJ databases">
        <authorList>
            <person name="de Groot N.N."/>
        </authorList>
    </citation>
    <scope>NUCLEOTIDE SEQUENCE [LARGE SCALE GENOMIC DNA]</scope>
    <source>
        <strain evidence="8 9">CGMCC 4.5506</strain>
    </source>
</reference>
<dbReference type="PROSITE" id="PS50928">
    <property type="entry name" value="ABC_TM1"/>
    <property type="match status" value="1"/>
</dbReference>
<dbReference type="EMBL" id="FMZE01000008">
    <property type="protein sequence ID" value="SDD41672.1"/>
    <property type="molecule type" value="Genomic_DNA"/>
</dbReference>
<feature type="transmembrane region" description="Helical" evidence="7">
    <location>
        <begin position="259"/>
        <end position="283"/>
    </location>
</feature>
<proteinExistence type="inferred from homology"/>
<dbReference type="GO" id="GO:0055085">
    <property type="term" value="P:transmembrane transport"/>
    <property type="evidence" value="ECO:0007669"/>
    <property type="project" value="InterPro"/>
</dbReference>
<dbReference type="Proteomes" id="UP000199494">
    <property type="component" value="Unassembled WGS sequence"/>
</dbReference>
<protein>
    <submittedName>
        <fullName evidence="8">Peptide/nickel transport system permease protein</fullName>
    </submittedName>
</protein>
<keyword evidence="5 7" id="KW-1133">Transmembrane helix</keyword>
<dbReference type="OrthoDB" id="6637947at2"/>